<feature type="transmembrane region" description="Helical" evidence="1">
    <location>
        <begin position="132"/>
        <end position="150"/>
    </location>
</feature>
<sequence length="305" mass="35546">MSFFAKLEKKFGKFAIRNLPIKIAVVMAISYILWAFVPTFAVKLVFSPYAILEQHEFWRLFTWVFSPPGDLNLVGILMIFILILFGQQIEQAMGTFMFNLYIFGAWFWNTVIMLGISIYYCANGSILGMMDVGIWAMYYFDYGLFLAFALMYSDARVLFMFFIPIRAFWVAVIDMGLMAYEFMRPTTSTLNRGSIIAYLVNFFIFYLIMGRGVGMRSSNSKAAAKRRKRDYDRRVENLSRQVNGEADRRHKAQQMGYPSNITKHKCAICGRTERDGDDLEFRFCSKCNGNYEYCNEHLFTHEHVK</sequence>
<keyword evidence="1" id="KW-0472">Membrane</keyword>
<protein>
    <submittedName>
        <fullName evidence="2">Uncharacterized protein</fullName>
    </submittedName>
</protein>
<dbReference type="EMBL" id="CP060632">
    <property type="protein sequence ID" value="QNL98617.1"/>
    <property type="molecule type" value="Genomic_DNA"/>
</dbReference>
<feature type="transmembrane region" description="Helical" evidence="1">
    <location>
        <begin position="61"/>
        <end position="86"/>
    </location>
</feature>
<dbReference type="KEGG" id="wcp:H9Q76_07570"/>
<feature type="transmembrane region" description="Helical" evidence="1">
    <location>
        <begin position="98"/>
        <end position="120"/>
    </location>
</feature>
<feature type="transmembrane region" description="Helical" evidence="1">
    <location>
        <begin position="192"/>
        <end position="209"/>
    </location>
</feature>
<dbReference type="AlphaFoldDB" id="A0A7G9FJ86"/>
<keyword evidence="1" id="KW-1133">Transmembrane helix</keyword>
<reference evidence="2 3" key="1">
    <citation type="submission" date="2020-08" db="EMBL/GenBank/DDBJ databases">
        <authorList>
            <person name="Liu C."/>
            <person name="Sun Q."/>
        </authorList>
    </citation>
    <scope>NUCLEOTIDE SEQUENCE [LARGE SCALE GENOMIC DNA]</scope>
    <source>
        <strain evidence="2 3">NSJ-4</strain>
    </source>
</reference>
<evidence type="ECO:0000313" key="2">
    <source>
        <dbReference type="EMBL" id="QNL98617.1"/>
    </source>
</evidence>
<feature type="transmembrane region" description="Helical" evidence="1">
    <location>
        <begin position="21"/>
        <end position="41"/>
    </location>
</feature>
<organism evidence="2 3">
    <name type="scientific">Wujia chipingensis</name>
    <dbReference type="NCBI Taxonomy" id="2763670"/>
    <lineage>
        <taxon>Bacteria</taxon>
        <taxon>Bacillati</taxon>
        <taxon>Bacillota</taxon>
        <taxon>Clostridia</taxon>
        <taxon>Lachnospirales</taxon>
        <taxon>Lachnospiraceae</taxon>
        <taxon>Wujia</taxon>
    </lineage>
</organism>
<evidence type="ECO:0000313" key="3">
    <source>
        <dbReference type="Proteomes" id="UP000515819"/>
    </source>
</evidence>
<evidence type="ECO:0000256" key="1">
    <source>
        <dbReference type="SAM" id="Phobius"/>
    </source>
</evidence>
<dbReference type="RefSeq" id="WP_118373348.1">
    <property type="nucleotide sequence ID" value="NZ_CP060632.1"/>
</dbReference>
<accession>A0A7G9FJ86</accession>
<feature type="transmembrane region" description="Helical" evidence="1">
    <location>
        <begin position="157"/>
        <end position="180"/>
    </location>
</feature>
<dbReference type="Proteomes" id="UP000515819">
    <property type="component" value="Chromosome"/>
</dbReference>
<keyword evidence="3" id="KW-1185">Reference proteome</keyword>
<gene>
    <name evidence="2" type="ORF">H9Q76_07570</name>
</gene>
<name>A0A7G9FJ86_9FIRM</name>
<keyword evidence="1" id="KW-0812">Transmembrane</keyword>
<proteinExistence type="predicted"/>